<feature type="transmembrane region" description="Helical" evidence="11">
    <location>
        <begin position="939"/>
        <end position="960"/>
    </location>
</feature>
<reference evidence="15 16" key="2">
    <citation type="journal article" date="2012" name="Open Biol.">
        <title>Characteristics of nucleosomes and linker DNA regions on the genome of the basidiomycete Mixia osmundae revealed by mono- and dinucleosome mapping.</title>
        <authorList>
            <person name="Nishida H."/>
            <person name="Kondo S."/>
            <person name="Matsumoto T."/>
            <person name="Suzuki Y."/>
            <person name="Yoshikawa H."/>
            <person name="Taylor T.D."/>
            <person name="Sugiyama J."/>
        </authorList>
    </citation>
    <scope>NUCLEOTIDE SEQUENCE [LARGE SCALE GENOMIC DNA]</scope>
    <source>
        <strain evidence="16">CBS 9802 / IAM 14324 / JCM 22182 / KY 12970</strain>
    </source>
</reference>
<name>G7E3G0_MIXOS</name>
<feature type="domain" description="ABC transporter" evidence="13">
    <location>
        <begin position="1019"/>
        <end position="1248"/>
    </location>
</feature>
<dbReference type="SMART" id="SM00382">
    <property type="entry name" value="AAA"/>
    <property type="match status" value="2"/>
</dbReference>
<dbReference type="GO" id="GO:0005524">
    <property type="term" value="F:ATP binding"/>
    <property type="evidence" value="ECO:0007669"/>
    <property type="project" value="UniProtKB-KW"/>
</dbReference>
<dbReference type="OrthoDB" id="6500128at2759"/>
<feature type="domain" description="ABC transmembrane type-1" evidence="14">
    <location>
        <begin position="708"/>
        <end position="983"/>
    </location>
</feature>
<evidence type="ECO:0000256" key="3">
    <source>
        <dbReference type="ARBA" id="ARBA00022475"/>
    </source>
</evidence>
<dbReference type="Gene3D" id="1.20.1560.10">
    <property type="entry name" value="ABC transporter type 1, transmembrane domain"/>
    <property type="match status" value="2"/>
</dbReference>
<gene>
    <name evidence="15" type="primary">Mo04048</name>
    <name evidence="15" type="ORF">E5Q_04048</name>
</gene>
<dbReference type="Gene3D" id="3.40.50.300">
    <property type="entry name" value="P-loop containing nucleotide triphosphate hydrolases"/>
    <property type="match status" value="2"/>
</dbReference>
<keyword evidence="9 11" id="KW-0472">Membrane</keyword>
<evidence type="ECO:0000256" key="7">
    <source>
        <dbReference type="ARBA" id="ARBA00022840"/>
    </source>
</evidence>
<dbReference type="SUPFAM" id="SSF90123">
    <property type="entry name" value="ABC transporter transmembrane region"/>
    <property type="match status" value="2"/>
</dbReference>
<evidence type="ECO:0000313" key="16">
    <source>
        <dbReference type="Proteomes" id="UP000009131"/>
    </source>
</evidence>
<comment type="subcellular location">
    <subcellularLocation>
        <location evidence="1">Cell membrane</location>
        <topology evidence="1">Multi-pass membrane protein</topology>
    </subcellularLocation>
</comment>
<comment type="caution">
    <text evidence="15">The sequence shown here is derived from an EMBL/GenBank/DDBJ whole genome shotgun (WGS) entry which is preliminary data.</text>
</comment>
<keyword evidence="16" id="KW-1185">Reference proteome</keyword>
<dbReference type="CDD" id="cd18596">
    <property type="entry name" value="ABC_6TM_VMR1_D1_like"/>
    <property type="match status" value="1"/>
</dbReference>
<keyword evidence="10" id="KW-0325">Glycoprotein</keyword>
<feature type="signal peptide" evidence="12">
    <location>
        <begin position="1"/>
        <end position="23"/>
    </location>
</feature>
<dbReference type="PROSITE" id="PS50893">
    <property type="entry name" value="ABC_TRANSPORTER_2"/>
    <property type="match status" value="2"/>
</dbReference>
<keyword evidence="5" id="KW-0677">Repeat</keyword>
<evidence type="ECO:0000256" key="12">
    <source>
        <dbReference type="SAM" id="SignalP"/>
    </source>
</evidence>
<feature type="transmembrane region" description="Helical" evidence="11">
    <location>
        <begin position="350"/>
        <end position="371"/>
    </location>
</feature>
<evidence type="ECO:0008006" key="17">
    <source>
        <dbReference type="Google" id="ProtNLM"/>
    </source>
</evidence>
<dbReference type="InParanoid" id="G7E3G0"/>
<dbReference type="Proteomes" id="UP000009131">
    <property type="component" value="Unassembled WGS sequence"/>
</dbReference>
<dbReference type="CDD" id="cd18604">
    <property type="entry name" value="ABC_6TM_VMR1_D2_like"/>
    <property type="match status" value="1"/>
</dbReference>
<dbReference type="PANTHER" id="PTHR24223:SF415">
    <property type="entry name" value="FI20190P1"/>
    <property type="match status" value="1"/>
</dbReference>
<feature type="transmembrane region" description="Helical" evidence="11">
    <location>
        <begin position="875"/>
        <end position="895"/>
    </location>
</feature>
<dbReference type="EMBL" id="BABT02000119">
    <property type="protein sequence ID" value="GAA97370.1"/>
    <property type="molecule type" value="Genomic_DNA"/>
</dbReference>
<protein>
    <recommendedName>
        <fullName evidence="17">ABC transporter domain-containing protein</fullName>
    </recommendedName>
</protein>
<keyword evidence="8 11" id="KW-1133">Transmembrane helix</keyword>
<keyword evidence="6" id="KW-0547">Nucleotide-binding</keyword>
<dbReference type="PROSITE" id="PS00211">
    <property type="entry name" value="ABC_TRANSPORTER_1"/>
    <property type="match status" value="1"/>
</dbReference>
<dbReference type="HOGENOM" id="CLU_000604_27_6_1"/>
<feature type="transmembrane region" description="Helical" evidence="11">
    <location>
        <begin position="383"/>
        <end position="401"/>
    </location>
</feature>
<evidence type="ECO:0000256" key="2">
    <source>
        <dbReference type="ARBA" id="ARBA00022448"/>
    </source>
</evidence>
<evidence type="ECO:0000256" key="6">
    <source>
        <dbReference type="ARBA" id="ARBA00022741"/>
    </source>
</evidence>
<dbReference type="GO" id="GO:0016887">
    <property type="term" value="F:ATP hydrolysis activity"/>
    <property type="evidence" value="ECO:0007669"/>
    <property type="project" value="InterPro"/>
</dbReference>
<dbReference type="InterPro" id="IPR036640">
    <property type="entry name" value="ABC1_TM_sf"/>
</dbReference>
<dbReference type="Pfam" id="PF00664">
    <property type="entry name" value="ABC_membrane"/>
    <property type="match status" value="2"/>
</dbReference>
<dbReference type="InterPro" id="IPR017871">
    <property type="entry name" value="ABC_transporter-like_CS"/>
</dbReference>
<accession>G7E3G0</accession>
<evidence type="ECO:0000256" key="10">
    <source>
        <dbReference type="ARBA" id="ARBA00023180"/>
    </source>
</evidence>
<evidence type="ECO:0000259" key="13">
    <source>
        <dbReference type="PROSITE" id="PS50893"/>
    </source>
</evidence>
<dbReference type="AlphaFoldDB" id="G7E3G0"/>
<evidence type="ECO:0000256" key="4">
    <source>
        <dbReference type="ARBA" id="ARBA00022692"/>
    </source>
</evidence>
<keyword evidence="12" id="KW-0732">Signal</keyword>
<keyword evidence="3" id="KW-1003">Cell membrane</keyword>
<dbReference type="STRING" id="764103.G7E3G0"/>
<feature type="transmembrane region" description="Helical" evidence="11">
    <location>
        <begin position="748"/>
        <end position="766"/>
    </location>
</feature>
<keyword evidence="4 11" id="KW-0812">Transmembrane</keyword>
<dbReference type="PROSITE" id="PS50929">
    <property type="entry name" value="ABC_TM1F"/>
    <property type="match status" value="2"/>
</dbReference>
<evidence type="ECO:0000313" key="15">
    <source>
        <dbReference type="EMBL" id="GAA97370.1"/>
    </source>
</evidence>
<dbReference type="Pfam" id="PF00005">
    <property type="entry name" value="ABC_tran"/>
    <property type="match status" value="2"/>
</dbReference>
<dbReference type="InterPro" id="IPR003593">
    <property type="entry name" value="AAA+_ATPase"/>
</dbReference>
<dbReference type="PANTHER" id="PTHR24223">
    <property type="entry name" value="ATP-BINDING CASSETTE SUB-FAMILY C"/>
    <property type="match status" value="1"/>
</dbReference>
<dbReference type="GO" id="GO:0005886">
    <property type="term" value="C:plasma membrane"/>
    <property type="evidence" value="ECO:0007669"/>
    <property type="project" value="UniProtKB-SubCell"/>
</dbReference>
<feature type="domain" description="ABC transmembrane type-1" evidence="14">
    <location>
        <begin position="123"/>
        <end position="410"/>
    </location>
</feature>
<evidence type="ECO:0000256" key="5">
    <source>
        <dbReference type="ARBA" id="ARBA00022737"/>
    </source>
</evidence>
<dbReference type="FunFam" id="1.20.1560.10:FF:000013">
    <property type="entry name" value="ABC transporter C family member 2"/>
    <property type="match status" value="1"/>
</dbReference>
<evidence type="ECO:0000256" key="9">
    <source>
        <dbReference type="ARBA" id="ARBA00023136"/>
    </source>
</evidence>
<dbReference type="FunFam" id="3.40.50.300:FF:002145">
    <property type="entry name" value="ABC transporter (MsbA subfamily)"/>
    <property type="match status" value="1"/>
</dbReference>
<dbReference type="InterPro" id="IPR003439">
    <property type="entry name" value="ABC_transporter-like_ATP-bd"/>
</dbReference>
<keyword evidence="2" id="KW-0813">Transport</keyword>
<feature type="transmembrane region" description="Helical" evidence="11">
    <location>
        <begin position="825"/>
        <end position="855"/>
    </location>
</feature>
<dbReference type="InterPro" id="IPR011527">
    <property type="entry name" value="ABC1_TM_dom"/>
</dbReference>
<dbReference type="eggNOG" id="KOG0054">
    <property type="taxonomic scope" value="Eukaryota"/>
</dbReference>
<reference evidence="15 16" key="1">
    <citation type="journal article" date="2011" name="J. Gen. Appl. Microbiol.">
        <title>Draft genome sequencing of the enigmatic basidiomycete Mixia osmundae.</title>
        <authorList>
            <person name="Nishida H."/>
            <person name="Nagatsuka Y."/>
            <person name="Sugiyama J."/>
        </authorList>
    </citation>
    <scope>NUCLEOTIDE SEQUENCE [LARGE SCALE GENOMIC DNA]</scope>
    <source>
        <strain evidence="16">CBS 9802 / IAM 14324 / JCM 22182 / KY 12970</strain>
    </source>
</reference>
<dbReference type="InterPro" id="IPR027417">
    <property type="entry name" value="P-loop_NTPase"/>
</dbReference>
<evidence type="ECO:0000256" key="1">
    <source>
        <dbReference type="ARBA" id="ARBA00004651"/>
    </source>
</evidence>
<dbReference type="InterPro" id="IPR050173">
    <property type="entry name" value="ABC_transporter_C-like"/>
</dbReference>
<keyword evidence="7" id="KW-0067">ATP-binding</keyword>
<proteinExistence type="predicted"/>
<evidence type="ECO:0000256" key="8">
    <source>
        <dbReference type="ARBA" id="ARBA00022989"/>
    </source>
</evidence>
<dbReference type="GO" id="GO:0140359">
    <property type="term" value="F:ABC-type transporter activity"/>
    <property type="evidence" value="ECO:0007669"/>
    <property type="project" value="InterPro"/>
</dbReference>
<evidence type="ECO:0000259" key="14">
    <source>
        <dbReference type="PROSITE" id="PS50929"/>
    </source>
</evidence>
<organism evidence="15 16">
    <name type="scientific">Mixia osmundae (strain CBS 9802 / IAM 14324 / JCM 22182 / KY 12970)</name>
    <dbReference type="NCBI Taxonomy" id="764103"/>
    <lineage>
        <taxon>Eukaryota</taxon>
        <taxon>Fungi</taxon>
        <taxon>Dikarya</taxon>
        <taxon>Basidiomycota</taxon>
        <taxon>Pucciniomycotina</taxon>
        <taxon>Mixiomycetes</taxon>
        <taxon>Mixiales</taxon>
        <taxon>Mixiaceae</taxon>
        <taxon>Mixia</taxon>
    </lineage>
</organism>
<sequence length="1254" mass="137710">MSFSLRVCVDAVLLIALVCICLSMPCVDTAPLPLKEIASGREMTSELSSPEDRVCLLEWLTASFVSSLISLAGRRTLEESDLWTLSPYLRHRALFEIYRCVHDRAGLVSNLARANALDLMIDISLRFITSALSLTRPVLLQQILDKLQQNSSQGRINAVLFAALILTLAFVEAEADLMRSWHSRRAYERTRGVLIAKISAKALTRKATTYVPPDGDRSGSSDTGRIVNLMSADAYSVAQLFWDISSVVTSPFELTLAILLLYRLMGRSALIGLAILLVIYLANQGLARQNLKIRRLSLLAKDRRLGVVTEFLENVRLLKLLNWQQHWVAKVQAAREEELRWRLKQNVNEATISSLWGLTTPAIVVLAFYFYTQVDGHKLSVSVAFPALSLLATAQAHLIRLPQAVLNVFQTLISVRRLEAYFAEADRPEPAMLDKADNRLIVCTDTTLAFATSAAVEVSKERQFRLEMQGLIVEPQSITVITGNNGSGKTSVLLAILNELECVKGSLRRRVDLKVAYAPAQPFLQQGTIRSNILFGEPYLPDRLKACNLLSELDDQQIIGDKGLSLSGGQQARLGLSRALYSSAELLLFDDPISAVDPATAARIINLLGSAEALMNGRAVVMTTHHASICLPIASQHWHADDGIVRKIALGHSTTTSIAKARTVATDDNELATAAVHSLIRAEVRATGRVAWNVYAVYLRAAGSTVWILTAILLLSTRFGELASSWFLKAWAESQATDSTEWLREYCLIVLSIAILGLLKMSIGYVSSYRAARSLFQQAADTIADAPVLWLLNTPLGQVINRFTSDVNVVDGSVNGSLRNYSATLINFASSLIVIILAQPWFLLPATAIVAIYTWLARPYISASRDLRRLEMKNLSPLFSSFASLLKGVTTIRAFGTASRERFQSDMLAQIDAFQLADHLYWSANQFLSFRFDLLGDQIFFAVVLIAALSKASAGIAAFASVSAQLFVSSVHSLVWDYANLQLDLSAMERIQQLLKTDQEASSAGHAPPAYWPSSSASLAFDNVSLAYSRKSTPVLQNVSFTVQPRTKVAIVGETGAGKSSLLLSLVGAIELAQGTIHVDGLNLSRLDVRQVRERISYVHQASEAFTGTVRDNIDPFEESSDVECRRILSRVCLGELALDQEISGGGDKGLSRGKCQLLNIARALLRRNNIVILDEATSNLDNDTDELIHDALKDELHGKIVIAIAHRIQTIIDYDHIIVIHAGQIAEQGTPQALYAQQGIFYSFCTASQIDFA</sequence>
<evidence type="ECO:0000256" key="11">
    <source>
        <dbReference type="SAM" id="Phobius"/>
    </source>
</evidence>
<feature type="domain" description="ABC transporter" evidence="13">
    <location>
        <begin position="450"/>
        <end position="667"/>
    </location>
</feature>
<feature type="chain" id="PRO_5003492401" description="ABC transporter domain-containing protein" evidence="12">
    <location>
        <begin position="24"/>
        <end position="1254"/>
    </location>
</feature>
<dbReference type="SUPFAM" id="SSF52540">
    <property type="entry name" value="P-loop containing nucleoside triphosphate hydrolases"/>
    <property type="match status" value="2"/>
</dbReference>
<feature type="transmembrane region" description="Helical" evidence="11">
    <location>
        <begin position="268"/>
        <end position="287"/>
    </location>
</feature>